<evidence type="ECO:0000313" key="3">
    <source>
        <dbReference type="Proteomes" id="UP000176492"/>
    </source>
</evidence>
<dbReference type="PANTHER" id="PTHR42966">
    <property type="entry name" value="N-ACETYLNEURAMINATE SYNTHASE"/>
    <property type="match status" value="1"/>
</dbReference>
<dbReference type="Pfam" id="PF03102">
    <property type="entry name" value="NeuB"/>
    <property type="match status" value="1"/>
</dbReference>
<evidence type="ECO:0000259" key="1">
    <source>
        <dbReference type="Pfam" id="PF03102"/>
    </source>
</evidence>
<dbReference type="InterPro" id="IPR013132">
    <property type="entry name" value="PseI/NeuA/B-like_N"/>
</dbReference>
<evidence type="ECO:0000313" key="2">
    <source>
        <dbReference type="EMBL" id="OGC64639.1"/>
    </source>
</evidence>
<dbReference type="EMBL" id="MEVM01000167">
    <property type="protein sequence ID" value="OGC64639.1"/>
    <property type="molecule type" value="Genomic_DNA"/>
</dbReference>
<dbReference type="AlphaFoldDB" id="A0A1F4W5E3"/>
<dbReference type="InterPro" id="IPR051690">
    <property type="entry name" value="PseI-like"/>
</dbReference>
<accession>A0A1F4W5E3</accession>
<proteinExistence type="predicted"/>
<protein>
    <recommendedName>
        <fullName evidence="1">PseI/NeuA/B-like domain-containing protein</fullName>
    </recommendedName>
</protein>
<dbReference type="GO" id="GO:0047444">
    <property type="term" value="F:N-acylneuraminate-9-phosphate synthase activity"/>
    <property type="evidence" value="ECO:0007669"/>
    <property type="project" value="TreeGrafter"/>
</dbReference>
<dbReference type="SUPFAM" id="SSF51569">
    <property type="entry name" value="Aldolase"/>
    <property type="match status" value="1"/>
</dbReference>
<gene>
    <name evidence="2" type="ORF">A3J33_01025</name>
</gene>
<feature type="domain" description="PseI/NeuA/B-like" evidence="1">
    <location>
        <begin position="135"/>
        <end position="213"/>
    </location>
</feature>
<name>A0A1F4W5E3_UNCKA</name>
<comment type="caution">
    <text evidence="2">The sequence shown here is derived from an EMBL/GenBank/DDBJ whole genome shotgun (WGS) entry which is preliminary data.</text>
</comment>
<dbReference type="GO" id="GO:0016051">
    <property type="term" value="P:carbohydrate biosynthetic process"/>
    <property type="evidence" value="ECO:0007669"/>
    <property type="project" value="InterPro"/>
</dbReference>
<organism evidence="2 3">
    <name type="scientific">candidate division WWE3 bacterium RIFCSPLOWO2_02_FULL_53_10</name>
    <dbReference type="NCBI Taxonomy" id="1802629"/>
    <lineage>
        <taxon>Bacteria</taxon>
        <taxon>Katanobacteria</taxon>
    </lineage>
</organism>
<dbReference type="PANTHER" id="PTHR42966:SF1">
    <property type="entry name" value="SIALIC ACID SYNTHASE"/>
    <property type="match status" value="1"/>
</dbReference>
<dbReference type="Proteomes" id="UP000176492">
    <property type="component" value="Unassembled WGS sequence"/>
</dbReference>
<dbReference type="Gene3D" id="3.20.20.70">
    <property type="entry name" value="Aldolase class I"/>
    <property type="match status" value="1"/>
</dbReference>
<dbReference type="InterPro" id="IPR013785">
    <property type="entry name" value="Aldolase_TIM"/>
</dbReference>
<sequence>MNSVFFAAELGSLHKGIEALAYEMVRQAKLAGADAAKFQFGWPRGAGPIRCWATDNAAIIRKWCDYFNIGFMASVFSWEGLATAESSGVDYIKMAHPETFAKNANGEDYDRLLKLCFASNKPVFVSGNVVPGATCLYCIPKYPVYQHALNLPGDFGFWNGYSSHTPGIEDALVAIARGARAIEKHVTLNKADESIKDNHFALSFEEFAEMVRIGKAMARLC</sequence>
<reference evidence="2 3" key="1">
    <citation type="journal article" date="2016" name="Nat. Commun.">
        <title>Thousands of microbial genomes shed light on interconnected biogeochemical processes in an aquifer system.</title>
        <authorList>
            <person name="Anantharaman K."/>
            <person name="Brown C.T."/>
            <person name="Hug L.A."/>
            <person name="Sharon I."/>
            <person name="Castelle C.J."/>
            <person name="Probst A.J."/>
            <person name="Thomas B.C."/>
            <person name="Singh A."/>
            <person name="Wilkins M.J."/>
            <person name="Karaoz U."/>
            <person name="Brodie E.L."/>
            <person name="Williams K.H."/>
            <person name="Hubbard S.S."/>
            <person name="Banfield J.F."/>
        </authorList>
    </citation>
    <scope>NUCLEOTIDE SEQUENCE [LARGE SCALE GENOMIC DNA]</scope>
</reference>